<dbReference type="PANTHER" id="PTHR12949:SF0">
    <property type="entry name" value="DNA-DIRECTED RNA POLYMERASE III SUBUNIT RPC3"/>
    <property type="match status" value="1"/>
</dbReference>
<dbReference type="InterPro" id="IPR013197">
    <property type="entry name" value="RNA_pol_III_RPC82-rel_HTH"/>
</dbReference>
<dbReference type="AlphaFoldDB" id="A0AAV9WYR3"/>
<evidence type="ECO:0000256" key="5">
    <source>
        <dbReference type="ARBA" id="ARBA00023163"/>
    </source>
</evidence>
<comment type="caution">
    <text evidence="14">The sequence shown here is derived from an EMBL/GenBank/DDBJ whole genome shotgun (WGS) entry which is preliminary data.</text>
</comment>
<name>A0AAV9WYR3_9PEZI</name>
<dbReference type="Pfam" id="PF20912">
    <property type="entry name" value="RPC3_helical"/>
    <property type="match status" value="1"/>
</dbReference>
<evidence type="ECO:0000259" key="11">
    <source>
        <dbReference type="Pfam" id="PF05645"/>
    </source>
</evidence>
<keyword evidence="15" id="KW-1185">Reference proteome</keyword>
<dbReference type="GO" id="GO:0006351">
    <property type="term" value="P:DNA-templated transcription"/>
    <property type="evidence" value="ECO:0007669"/>
    <property type="project" value="InterPro"/>
</dbReference>
<dbReference type="InterPro" id="IPR008806">
    <property type="entry name" value="RNA_pol_III_Rpc82_C"/>
</dbReference>
<dbReference type="Gene3D" id="1.10.10.10">
    <property type="entry name" value="Winged helix-like DNA-binding domain superfamily/Winged helix DNA-binding domain"/>
    <property type="match status" value="2"/>
</dbReference>
<keyword evidence="6 8" id="KW-0539">Nucleus</keyword>
<proteinExistence type="inferred from homology"/>
<organism evidence="14 15">
    <name type="scientific">Orbilia ellipsospora</name>
    <dbReference type="NCBI Taxonomy" id="2528407"/>
    <lineage>
        <taxon>Eukaryota</taxon>
        <taxon>Fungi</taxon>
        <taxon>Dikarya</taxon>
        <taxon>Ascomycota</taxon>
        <taxon>Pezizomycotina</taxon>
        <taxon>Orbiliomycetes</taxon>
        <taxon>Orbiliales</taxon>
        <taxon>Orbiliaceae</taxon>
        <taxon>Orbilia</taxon>
    </lineage>
</organism>
<dbReference type="GO" id="GO:0003697">
    <property type="term" value="F:single-stranded DNA binding"/>
    <property type="evidence" value="ECO:0007669"/>
    <property type="project" value="UniProtKB-UniRule"/>
</dbReference>
<keyword evidence="4 8" id="KW-0240">DNA-directed RNA polymerase</keyword>
<dbReference type="Proteomes" id="UP001365542">
    <property type="component" value="Unassembled WGS sequence"/>
</dbReference>
<dbReference type="GO" id="GO:0005666">
    <property type="term" value="C:RNA polymerase III complex"/>
    <property type="evidence" value="ECO:0007669"/>
    <property type="project" value="UniProtKB-UniRule"/>
</dbReference>
<dbReference type="InterPro" id="IPR036388">
    <property type="entry name" value="WH-like_DNA-bd_sf"/>
</dbReference>
<evidence type="ECO:0000256" key="10">
    <source>
        <dbReference type="SAM" id="MobiDB-lite"/>
    </source>
</evidence>
<feature type="domain" description="DNA-directed RNA polymerase III subunit RPC3 winged-helix" evidence="13">
    <location>
        <begin position="468"/>
        <end position="543"/>
    </location>
</feature>
<evidence type="ECO:0000256" key="1">
    <source>
        <dbReference type="ARBA" id="ARBA00004123"/>
    </source>
</evidence>
<protein>
    <recommendedName>
        <fullName evidence="8">DNA-directed RNA polymerase III subunit RPC3</fullName>
        <shortName evidence="8">RNA polymerase III subunit C3</shortName>
    </recommendedName>
</protein>
<dbReference type="InterPro" id="IPR039748">
    <property type="entry name" value="RPC3"/>
</dbReference>
<evidence type="ECO:0000256" key="9">
    <source>
        <dbReference type="SAM" id="Coils"/>
    </source>
</evidence>
<evidence type="ECO:0000313" key="15">
    <source>
        <dbReference type="Proteomes" id="UP001365542"/>
    </source>
</evidence>
<feature type="region of interest" description="Disordered" evidence="10">
    <location>
        <begin position="232"/>
        <end position="263"/>
    </location>
</feature>
<feature type="compositionally biased region" description="Acidic residues" evidence="10">
    <location>
        <begin position="380"/>
        <end position="391"/>
    </location>
</feature>
<sequence>MQQNAVELCTILVRDTYGELSSRVVAILLEYGRSALHTIVRRVKIPEKIVKQTLVVLIQQHLVLHYTHDDGGRDTTYYQCNWLQIYELLHSGRIVRTIEERFGTDAASIVSNFLLLGHAKVSDFIAAYGISTKAKPNGTLPNESTISASEATGTAPITSAVQISKHIVTLMQEKFLIPVQLHHMHPTIDTENAIRQKVTNEQTGITAAMQTKMKKAIDEKVAERMESLSTELDNRNFGLKRKSDQQEGRPRKRTKISSAQGSEEEEWEIDGTIVLRVNNAKFLAIFRNEELVRWVESRIGKVTSIVYAELLRHMENKTTDHRTENGLVEVGKKPVVSTLDVGNTLSKDIDLVNSIASGLPVTNGGSHKRHMVNGGSDHFDEAEDSEGDSDDYDLDADVEEADTGVNGKHELSSAAQEKKEQLQNIRKHLALLAEDSNRFVTKHDGSMQYGGWTVDTERLCKLLRTRELEQIIEERFGGIATRLVRIIKDRGKMDEKGLADTALLRQKDIRAHLGALHERGFIHIQEVPKTAERLPARTFYFFYFDEKMSKMAMLNDFYKSMSRIMQRIDHEREVNTMLLSKAERTDVKGHEEELLTKKELADLAKWKRAEEKLVGQLMRIDRQVMMFRDW</sequence>
<evidence type="ECO:0000256" key="2">
    <source>
        <dbReference type="ARBA" id="ARBA00006835"/>
    </source>
</evidence>
<comment type="similarity">
    <text evidence="2 8">Belongs to the RNA polymerase beta chain family.</text>
</comment>
<accession>A0AAV9WYR3</accession>
<feature type="domain" description="RNA polymerase III subunit RPC82-related helix-turn-helix" evidence="12">
    <location>
        <begin position="7"/>
        <end position="64"/>
    </location>
</feature>
<keyword evidence="9" id="KW-0175">Coiled coil</keyword>
<comment type="function">
    <text evidence="7 8">DNA-dependent RNA polymerase catalyzes the transcription of DNA into RNA using the four ribonucleoside triphosphates as substrates. Specific core component of RNA polymerase III which synthesizes small RNAs, such as 5S rRNA and tRNAs.</text>
</comment>
<evidence type="ECO:0000256" key="8">
    <source>
        <dbReference type="RuleBase" id="RU367076"/>
    </source>
</evidence>
<evidence type="ECO:0000256" key="3">
    <source>
        <dbReference type="ARBA" id="ARBA00011206"/>
    </source>
</evidence>
<comment type="subunit">
    <text evidence="3 8">Component of the RNA polymerase III (Pol III) complex consisting of 17 subunits.</text>
</comment>
<dbReference type="PANTHER" id="PTHR12949">
    <property type="entry name" value="RNA POLYMERASE III DNA DIRECTED -RELATED"/>
    <property type="match status" value="1"/>
</dbReference>
<evidence type="ECO:0000256" key="6">
    <source>
        <dbReference type="ARBA" id="ARBA00023242"/>
    </source>
</evidence>
<feature type="domain" description="RNA polymerase III Rpc82 C -terminal" evidence="11">
    <location>
        <begin position="167"/>
        <end position="461"/>
    </location>
</feature>
<dbReference type="EMBL" id="JAVHJO010000014">
    <property type="protein sequence ID" value="KAK6528703.1"/>
    <property type="molecule type" value="Genomic_DNA"/>
</dbReference>
<dbReference type="InterPro" id="IPR055207">
    <property type="entry name" value="POLR3C_WHD"/>
</dbReference>
<keyword evidence="5 8" id="KW-0804">Transcription</keyword>
<evidence type="ECO:0000313" key="14">
    <source>
        <dbReference type="EMBL" id="KAK6528703.1"/>
    </source>
</evidence>
<feature type="region of interest" description="Disordered" evidence="10">
    <location>
        <begin position="366"/>
        <end position="391"/>
    </location>
</feature>
<evidence type="ECO:0000259" key="12">
    <source>
        <dbReference type="Pfam" id="PF08221"/>
    </source>
</evidence>
<gene>
    <name evidence="14" type="primary">RPC82_1</name>
    <name evidence="14" type="ORF">TWF694_003945</name>
</gene>
<comment type="subcellular location">
    <subcellularLocation>
        <location evidence="1 8">Nucleus</location>
    </subcellularLocation>
</comment>
<feature type="coiled-coil region" evidence="9">
    <location>
        <begin position="408"/>
        <end position="435"/>
    </location>
</feature>
<dbReference type="Pfam" id="PF22536">
    <property type="entry name" value="WHD_POLR3C"/>
    <property type="match status" value="1"/>
</dbReference>
<dbReference type="Pfam" id="PF08221">
    <property type="entry name" value="HTH_9"/>
    <property type="match status" value="1"/>
</dbReference>
<reference evidence="14 15" key="1">
    <citation type="submission" date="2019-10" db="EMBL/GenBank/DDBJ databases">
        <authorList>
            <person name="Palmer J.M."/>
        </authorList>
    </citation>
    <scope>NUCLEOTIDE SEQUENCE [LARGE SCALE GENOMIC DNA]</scope>
    <source>
        <strain evidence="14 15">TWF694</strain>
    </source>
</reference>
<evidence type="ECO:0000256" key="4">
    <source>
        <dbReference type="ARBA" id="ARBA00022478"/>
    </source>
</evidence>
<evidence type="ECO:0000256" key="7">
    <source>
        <dbReference type="ARBA" id="ARBA00025127"/>
    </source>
</evidence>
<dbReference type="Pfam" id="PF05645">
    <property type="entry name" value="RNA_pol_Rpc82"/>
    <property type="match status" value="1"/>
</dbReference>
<evidence type="ECO:0000259" key="13">
    <source>
        <dbReference type="Pfam" id="PF22536"/>
    </source>
</evidence>